<proteinExistence type="predicted"/>
<feature type="coiled-coil region" evidence="2">
    <location>
        <begin position="254"/>
        <end position="295"/>
    </location>
</feature>
<protein>
    <recommendedName>
        <fullName evidence="4">NAB domain-containing protein</fullName>
    </recommendedName>
</protein>
<dbReference type="Proteomes" id="UP001318860">
    <property type="component" value="Unassembled WGS sequence"/>
</dbReference>
<keyword evidence="1 2" id="KW-0175">Coiled coil</keyword>
<dbReference type="Pfam" id="PF25014">
    <property type="entry name" value="NET2A"/>
    <property type="match status" value="1"/>
</dbReference>
<dbReference type="PANTHER" id="PTHR31631:SF0">
    <property type="entry name" value="PROTEIN NETWORKED 2D"/>
    <property type="match status" value="1"/>
</dbReference>
<dbReference type="InterPro" id="IPR011684">
    <property type="entry name" value="NAB"/>
</dbReference>
<dbReference type="PANTHER" id="PTHR31631">
    <property type="entry name" value="PROTEIN NETWORKED 2D"/>
    <property type="match status" value="1"/>
</dbReference>
<evidence type="ECO:0000256" key="3">
    <source>
        <dbReference type="SAM" id="MobiDB-lite"/>
    </source>
</evidence>
<evidence type="ECO:0000313" key="5">
    <source>
        <dbReference type="EMBL" id="KAK6154163.1"/>
    </source>
</evidence>
<gene>
    <name evidence="5" type="ORF">DH2020_013802</name>
</gene>
<dbReference type="PROSITE" id="PS51774">
    <property type="entry name" value="NAB"/>
    <property type="match status" value="1"/>
</dbReference>
<feature type="domain" description="NAB" evidence="4">
    <location>
        <begin position="10"/>
        <end position="90"/>
    </location>
</feature>
<organism evidence="5 6">
    <name type="scientific">Rehmannia glutinosa</name>
    <name type="common">Chinese foxglove</name>
    <dbReference type="NCBI Taxonomy" id="99300"/>
    <lineage>
        <taxon>Eukaryota</taxon>
        <taxon>Viridiplantae</taxon>
        <taxon>Streptophyta</taxon>
        <taxon>Embryophyta</taxon>
        <taxon>Tracheophyta</taxon>
        <taxon>Spermatophyta</taxon>
        <taxon>Magnoliopsida</taxon>
        <taxon>eudicotyledons</taxon>
        <taxon>Gunneridae</taxon>
        <taxon>Pentapetalae</taxon>
        <taxon>asterids</taxon>
        <taxon>lamiids</taxon>
        <taxon>Lamiales</taxon>
        <taxon>Orobanchaceae</taxon>
        <taxon>Rehmannieae</taxon>
        <taxon>Rehmannia</taxon>
    </lineage>
</organism>
<accession>A0ABR0X3B5</accession>
<dbReference type="InterPro" id="IPR056888">
    <property type="entry name" value="NET2A-D/KIP1-like_dom"/>
</dbReference>
<dbReference type="EMBL" id="JABTTQ020000006">
    <property type="protein sequence ID" value="KAK6154163.1"/>
    <property type="molecule type" value="Genomic_DNA"/>
</dbReference>
<comment type="caution">
    <text evidence="5">The sequence shown here is derived from an EMBL/GenBank/DDBJ whole genome shotgun (WGS) entry which is preliminary data.</text>
</comment>
<keyword evidence="6" id="KW-1185">Reference proteome</keyword>
<evidence type="ECO:0000256" key="1">
    <source>
        <dbReference type="ARBA" id="ARBA00023054"/>
    </source>
</evidence>
<sequence>MLQRAASNACSWWWASHIRTKQSKWLEQSLQDMEEKVQNMIKLIEEDGDSFAKRAEMYYKRRPELISSVEESYRAFKALADRYDLLSKELQNANHTIATVFPEQVQFAMDEDEDCPTPKIPKNSQIQTGNMPNIPKVPKAPIENLKGLISTASKQFQAKKSSKPKILNKTVAKSGLSKDEALVEIDKLHKEILALQTVKEFVKSSYESGLAKYWTIENQIMELQDKVCRLQDEFDVETVIEDNEARTLMAEAALKSCQETLAVLQEKQEKSTREAREECKKIESARQLLKSIRREFMKEQIDEQKSNEDDKTKDGGGHDFTQESKESEKNRI</sequence>
<dbReference type="Pfam" id="PF07765">
    <property type="entry name" value="KIP1"/>
    <property type="match status" value="1"/>
</dbReference>
<reference evidence="5 6" key="1">
    <citation type="journal article" date="2021" name="Comput. Struct. Biotechnol. J.">
        <title>De novo genome assembly of the potent medicinal plant Rehmannia glutinosa using nanopore technology.</title>
        <authorList>
            <person name="Ma L."/>
            <person name="Dong C."/>
            <person name="Song C."/>
            <person name="Wang X."/>
            <person name="Zheng X."/>
            <person name="Niu Y."/>
            <person name="Chen S."/>
            <person name="Feng W."/>
        </authorList>
    </citation>
    <scope>NUCLEOTIDE SEQUENCE [LARGE SCALE GENOMIC DNA]</scope>
    <source>
        <strain evidence="5">DH-2019</strain>
    </source>
</reference>
<evidence type="ECO:0000313" key="6">
    <source>
        <dbReference type="Proteomes" id="UP001318860"/>
    </source>
</evidence>
<feature type="region of interest" description="Disordered" evidence="3">
    <location>
        <begin position="299"/>
        <end position="332"/>
    </location>
</feature>
<name>A0ABR0X3B5_REHGL</name>
<evidence type="ECO:0000259" key="4">
    <source>
        <dbReference type="PROSITE" id="PS51774"/>
    </source>
</evidence>
<evidence type="ECO:0000256" key="2">
    <source>
        <dbReference type="SAM" id="Coils"/>
    </source>
</evidence>